<dbReference type="EMBL" id="KQ030618">
    <property type="protein sequence ID" value="KJZ70563.1"/>
    <property type="molecule type" value="Genomic_DNA"/>
</dbReference>
<evidence type="ECO:0000313" key="5">
    <source>
        <dbReference type="EMBL" id="KJZ70563.1"/>
    </source>
</evidence>
<keyword evidence="6" id="KW-1185">Reference proteome</keyword>
<feature type="domain" description="Zn(2)-C6 fungal-type" evidence="4">
    <location>
        <begin position="10"/>
        <end position="40"/>
    </location>
</feature>
<dbReference type="InterPro" id="IPR001138">
    <property type="entry name" value="Zn2Cys6_DnaBD"/>
</dbReference>
<dbReference type="GO" id="GO:0005634">
    <property type="term" value="C:nucleus"/>
    <property type="evidence" value="ECO:0007669"/>
    <property type="project" value="UniProtKB-SubCell"/>
</dbReference>
<feature type="compositionally biased region" description="Low complexity" evidence="3">
    <location>
        <begin position="55"/>
        <end position="65"/>
    </location>
</feature>
<dbReference type="Pfam" id="PF00172">
    <property type="entry name" value="Zn_clus"/>
    <property type="match status" value="1"/>
</dbReference>
<dbReference type="InterPro" id="IPR021858">
    <property type="entry name" value="Fun_TF"/>
</dbReference>
<feature type="compositionally biased region" description="Basic and acidic residues" evidence="3">
    <location>
        <begin position="69"/>
        <end position="79"/>
    </location>
</feature>
<dbReference type="AlphaFoldDB" id="A0A0F7ZS13"/>
<dbReference type="Pfam" id="PF11951">
    <property type="entry name" value="Fungal_trans_2"/>
    <property type="match status" value="1"/>
</dbReference>
<dbReference type="InterPro" id="IPR036864">
    <property type="entry name" value="Zn2-C6_fun-type_DNA-bd_sf"/>
</dbReference>
<evidence type="ECO:0000256" key="1">
    <source>
        <dbReference type="ARBA" id="ARBA00004123"/>
    </source>
</evidence>
<dbReference type="Proteomes" id="UP000054481">
    <property type="component" value="Unassembled WGS sequence"/>
</dbReference>
<comment type="subcellular location">
    <subcellularLocation>
        <location evidence="1">Nucleus</location>
    </subcellularLocation>
</comment>
<dbReference type="SUPFAM" id="SSF57701">
    <property type="entry name" value="Zn2/Cys6 DNA-binding domain"/>
    <property type="match status" value="1"/>
</dbReference>
<reference evidence="5 6" key="1">
    <citation type="journal article" date="2014" name="Genome Biol. Evol.">
        <title>Comparative genomics and transcriptomics analyses reveal divergent lifestyle features of nematode endoparasitic fungus Hirsutella minnesotensis.</title>
        <authorList>
            <person name="Lai Y."/>
            <person name="Liu K."/>
            <person name="Zhang X."/>
            <person name="Zhang X."/>
            <person name="Li K."/>
            <person name="Wang N."/>
            <person name="Shu C."/>
            <person name="Wu Y."/>
            <person name="Wang C."/>
            <person name="Bushley K.E."/>
            <person name="Xiang M."/>
            <person name="Liu X."/>
        </authorList>
    </citation>
    <scope>NUCLEOTIDE SEQUENCE [LARGE SCALE GENOMIC DNA]</scope>
    <source>
        <strain evidence="5 6">3608</strain>
    </source>
</reference>
<proteinExistence type="predicted"/>
<evidence type="ECO:0000259" key="4">
    <source>
        <dbReference type="PROSITE" id="PS00463"/>
    </source>
</evidence>
<gene>
    <name evidence="5" type="ORF">HIM_10031</name>
</gene>
<dbReference type="GO" id="GO:0000981">
    <property type="term" value="F:DNA-binding transcription factor activity, RNA polymerase II-specific"/>
    <property type="evidence" value="ECO:0007669"/>
    <property type="project" value="InterPro"/>
</dbReference>
<dbReference type="PANTHER" id="PTHR37534:SF46">
    <property type="entry name" value="ZN(II)2CYS6 TRANSCRIPTION FACTOR (EUROFUNG)"/>
    <property type="match status" value="1"/>
</dbReference>
<protein>
    <recommendedName>
        <fullName evidence="4">Zn(2)-C6 fungal-type domain-containing protein</fullName>
    </recommendedName>
</protein>
<dbReference type="GO" id="GO:0008270">
    <property type="term" value="F:zinc ion binding"/>
    <property type="evidence" value="ECO:0007669"/>
    <property type="project" value="InterPro"/>
</dbReference>
<dbReference type="CDD" id="cd00067">
    <property type="entry name" value="GAL4"/>
    <property type="match status" value="1"/>
</dbReference>
<organism evidence="5 6">
    <name type="scientific">Hirsutella minnesotensis 3608</name>
    <dbReference type="NCBI Taxonomy" id="1043627"/>
    <lineage>
        <taxon>Eukaryota</taxon>
        <taxon>Fungi</taxon>
        <taxon>Dikarya</taxon>
        <taxon>Ascomycota</taxon>
        <taxon>Pezizomycotina</taxon>
        <taxon>Sordariomycetes</taxon>
        <taxon>Hypocreomycetidae</taxon>
        <taxon>Hypocreales</taxon>
        <taxon>Ophiocordycipitaceae</taxon>
        <taxon>Hirsutella</taxon>
    </lineage>
</organism>
<feature type="region of interest" description="Disordered" evidence="3">
    <location>
        <begin position="47"/>
        <end position="87"/>
    </location>
</feature>
<dbReference type="PROSITE" id="PS00463">
    <property type="entry name" value="ZN2_CY6_FUNGAL_1"/>
    <property type="match status" value="1"/>
</dbReference>
<evidence type="ECO:0000256" key="3">
    <source>
        <dbReference type="SAM" id="MobiDB-lite"/>
    </source>
</evidence>
<keyword evidence="2" id="KW-0539">Nucleus</keyword>
<sequence length="481" mass="53692">MAYRSQGRRSCDQCHSKKQRCNWTTGAFQCERCIRLHLVCQKNRLPRKTYRQRRGPQSSAQSSRPPARPAEKASNDHTSPESSSYASSWPIERLDAVGASLTAPELERKLSGDLSNGDLHLLKRIIFDDEFLGQFIIGSSFYKPHQDCLVSHLLSSKIALLDAYMALALVSSNRSNSLPDGSELNDGLRRASSAVSTLRCFKVRDTQDAAVCLVLGATLLTFSLKLGIFDASTICVQTISLVKPVYKLMCDVQSEELGFLHYLVLTDITECLLQTKVPTLRLEFPNTTTHVDRYVGLCATLLPYLHDICELSAMLHESDGALDVAERQKALELSIQEWSPSLSDELADLFTATEVTHMVCQAKVMQTAALLVLLRLRCPFGSQLDLALDLVSTILDQLDMTLQATGRVPCSVDLPLLIACLELQDEAERAEWLRKLSPIGAYSSSFYEQIKEKLSAIWTARRRFPNLCWYHLGSVRSPTSQ</sequence>
<evidence type="ECO:0000313" key="6">
    <source>
        <dbReference type="Proteomes" id="UP000054481"/>
    </source>
</evidence>
<name>A0A0F7ZS13_9HYPO</name>
<dbReference type="OrthoDB" id="4137815at2759"/>
<evidence type="ECO:0000256" key="2">
    <source>
        <dbReference type="ARBA" id="ARBA00023242"/>
    </source>
</evidence>
<accession>A0A0F7ZS13</accession>
<dbReference type="PANTHER" id="PTHR37534">
    <property type="entry name" value="TRANSCRIPTIONAL ACTIVATOR PROTEIN UGA3"/>
    <property type="match status" value="1"/>
</dbReference>